<organism evidence="1 2">
    <name type="scientific">Cryobacterium sinapicolor</name>
    <dbReference type="NCBI Taxonomy" id="1259236"/>
    <lineage>
        <taxon>Bacteria</taxon>
        <taxon>Bacillati</taxon>
        <taxon>Actinomycetota</taxon>
        <taxon>Actinomycetes</taxon>
        <taxon>Micrococcales</taxon>
        <taxon>Microbacteriaceae</taxon>
        <taxon>Cryobacterium</taxon>
    </lineage>
</organism>
<proteinExistence type="predicted"/>
<gene>
    <name evidence="1" type="ORF">E3T28_15745</name>
</gene>
<reference evidence="1 2" key="1">
    <citation type="submission" date="2019-03" db="EMBL/GenBank/DDBJ databases">
        <title>Genomics of glacier-inhabiting Cryobacterium strains.</title>
        <authorList>
            <person name="Liu Q."/>
            <person name="Xin Y.-H."/>
        </authorList>
    </citation>
    <scope>NUCLEOTIDE SEQUENCE [LARGE SCALE GENOMIC DNA]</scope>
    <source>
        <strain evidence="1 2">TMT1-23-1</strain>
    </source>
</reference>
<dbReference type="Proteomes" id="UP000297853">
    <property type="component" value="Unassembled WGS sequence"/>
</dbReference>
<protein>
    <submittedName>
        <fullName evidence="1">Uncharacterized protein</fullName>
    </submittedName>
</protein>
<dbReference type="EMBL" id="SOGQ01000087">
    <property type="protein sequence ID" value="TFC94182.1"/>
    <property type="molecule type" value="Genomic_DNA"/>
</dbReference>
<accession>A0ABY2IW57</accession>
<evidence type="ECO:0000313" key="2">
    <source>
        <dbReference type="Proteomes" id="UP000297853"/>
    </source>
</evidence>
<name>A0ABY2IW57_9MICO</name>
<comment type="caution">
    <text evidence="1">The sequence shown here is derived from an EMBL/GenBank/DDBJ whole genome shotgun (WGS) entry which is preliminary data.</text>
</comment>
<sequence>MRSPAPEAVTDIFVSATSIELRDASGKTLSTFDYFQPASEVVAGLSQALGSAPILDNFEGRNDVPPTTRYEWGGFLLNDPLTGGMPPFSSNTWVRVSSEAVNGVRISTVDGIAVGDSAADLEARYPDTSFRHPLAGQSELHIGVGFVPLPPSDDYVGSELTFSVQLFARDPLGPITQLTTPSPNWGA</sequence>
<keyword evidence="2" id="KW-1185">Reference proteome</keyword>
<dbReference type="RefSeq" id="WP_134433057.1">
    <property type="nucleotide sequence ID" value="NZ_SOGQ01000087.1"/>
</dbReference>
<evidence type="ECO:0000313" key="1">
    <source>
        <dbReference type="EMBL" id="TFC94182.1"/>
    </source>
</evidence>